<feature type="domain" description="AAA+ ATPase" evidence="8">
    <location>
        <begin position="116"/>
        <end position="326"/>
    </location>
</feature>
<dbReference type="SUPFAM" id="SSF52540">
    <property type="entry name" value="P-loop containing nucleoside triphosphate hydrolases"/>
    <property type="match status" value="1"/>
</dbReference>
<feature type="coiled-coil region" evidence="6">
    <location>
        <begin position="181"/>
        <end position="233"/>
    </location>
</feature>
<proteinExistence type="inferred from homology"/>
<comment type="caution">
    <text evidence="10">The sequence shown here is derived from an EMBL/GenBank/DDBJ whole genome shotgun (WGS) entry which is preliminary data.</text>
</comment>
<evidence type="ECO:0000256" key="4">
    <source>
        <dbReference type="ARBA" id="ARBA00022840"/>
    </source>
</evidence>
<dbReference type="Gene3D" id="1.10.8.60">
    <property type="match status" value="1"/>
</dbReference>
<dbReference type="Proteomes" id="UP000614221">
    <property type="component" value="Unassembled WGS sequence"/>
</dbReference>
<dbReference type="CDD" id="cd08768">
    <property type="entry name" value="Cdc6_C"/>
    <property type="match status" value="1"/>
</dbReference>
<feature type="region of interest" description="Disordered" evidence="7">
    <location>
        <begin position="1"/>
        <end position="67"/>
    </location>
</feature>
<dbReference type="InterPro" id="IPR041664">
    <property type="entry name" value="AAA_16"/>
</dbReference>
<evidence type="ECO:0000256" key="1">
    <source>
        <dbReference type="ARBA" id="ARBA00006184"/>
    </source>
</evidence>
<keyword evidence="6" id="KW-0175">Coiled coil</keyword>
<dbReference type="PANTHER" id="PTHR10763">
    <property type="entry name" value="CELL DIVISION CONTROL PROTEIN 6-RELATED"/>
    <property type="match status" value="1"/>
</dbReference>
<evidence type="ECO:0000256" key="2">
    <source>
        <dbReference type="ARBA" id="ARBA00022705"/>
    </source>
</evidence>
<dbReference type="InterPro" id="IPR050311">
    <property type="entry name" value="ORC1/CDC6"/>
</dbReference>
<evidence type="ECO:0000256" key="3">
    <source>
        <dbReference type="ARBA" id="ARBA00022741"/>
    </source>
</evidence>
<dbReference type="SUPFAM" id="SSF46785">
    <property type="entry name" value="Winged helix' DNA-binding domain"/>
    <property type="match status" value="1"/>
</dbReference>
<gene>
    <name evidence="10" type="ORF">GCM10009067_09190</name>
</gene>
<feature type="binding site" evidence="5">
    <location>
        <position position="337"/>
    </location>
    <ligand>
        <name>ATP</name>
        <dbReference type="ChEBI" id="CHEBI:30616"/>
    </ligand>
</feature>
<dbReference type="AlphaFoldDB" id="A0A830EUG3"/>
<evidence type="ECO:0000256" key="5">
    <source>
        <dbReference type="HAMAP-Rule" id="MF_01407"/>
    </source>
</evidence>
<dbReference type="SMART" id="SM01074">
    <property type="entry name" value="Cdc6_C"/>
    <property type="match status" value="1"/>
</dbReference>
<dbReference type="InterPro" id="IPR014277">
    <property type="entry name" value="Orc1/Cdc6_arc"/>
</dbReference>
<dbReference type="InterPro" id="IPR003593">
    <property type="entry name" value="AAA+_ATPase"/>
</dbReference>
<keyword evidence="4 5" id="KW-0067">ATP-binding</keyword>
<comment type="function">
    <text evidence="5">Involved in regulation of DNA replication.</text>
</comment>
<dbReference type="InterPro" id="IPR055237">
    <property type="entry name" value="Cdc6_lid"/>
</dbReference>
<keyword evidence="2 5" id="KW-0235">DNA replication</keyword>
<evidence type="ECO:0000259" key="8">
    <source>
        <dbReference type="SMART" id="SM00382"/>
    </source>
</evidence>
<dbReference type="OrthoDB" id="195574at2157"/>
<dbReference type="FunFam" id="3.40.50.300:FF:001519">
    <property type="entry name" value="ORC1-type DNA replication protein"/>
    <property type="match status" value="1"/>
</dbReference>
<keyword evidence="3 5" id="KW-0547">Nucleotide-binding</keyword>
<evidence type="ECO:0000256" key="7">
    <source>
        <dbReference type="SAM" id="MobiDB-lite"/>
    </source>
</evidence>
<dbReference type="RefSeq" id="WP_188975741.1">
    <property type="nucleotide sequence ID" value="NZ_BMPD01000001.1"/>
</dbReference>
<feature type="binding site" evidence="5">
    <location>
        <position position="325"/>
    </location>
    <ligand>
        <name>ATP</name>
        <dbReference type="ChEBI" id="CHEBI:30616"/>
    </ligand>
</feature>
<dbReference type="Gene3D" id="3.40.50.300">
    <property type="entry name" value="P-loop containing nucleotide triphosphate hydrolases"/>
    <property type="match status" value="1"/>
</dbReference>
<reference evidence="10" key="1">
    <citation type="journal article" date="2014" name="Int. J. Syst. Evol. Microbiol.">
        <title>Complete genome sequence of Corynebacterium casei LMG S-19264T (=DSM 44701T), isolated from a smear-ripened cheese.</title>
        <authorList>
            <consortium name="US DOE Joint Genome Institute (JGI-PGF)"/>
            <person name="Walter F."/>
            <person name="Albersmeier A."/>
            <person name="Kalinowski J."/>
            <person name="Ruckert C."/>
        </authorList>
    </citation>
    <scope>NUCLEOTIDE SEQUENCE</scope>
    <source>
        <strain evidence="10">JCM 19018</strain>
    </source>
</reference>
<dbReference type="HAMAP" id="MF_01407">
    <property type="entry name" value="ORC1_type_DNA_replic_protein"/>
    <property type="match status" value="1"/>
</dbReference>
<feature type="compositionally biased region" description="Polar residues" evidence="7">
    <location>
        <begin position="7"/>
        <end position="23"/>
    </location>
</feature>
<dbReference type="PANTHER" id="PTHR10763:SF22">
    <property type="entry name" value="ORC1-TYPE DNA REPLICATION PROTEIN"/>
    <property type="match status" value="1"/>
</dbReference>
<dbReference type="Gene3D" id="1.10.10.10">
    <property type="entry name" value="Winged helix-like DNA-binding domain superfamily/Winged helix DNA-binding domain"/>
    <property type="match status" value="1"/>
</dbReference>
<reference evidence="10" key="2">
    <citation type="submission" date="2020-09" db="EMBL/GenBank/DDBJ databases">
        <authorList>
            <person name="Sun Q."/>
            <person name="Ohkuma M."/>
        </authorList>
    </citation>
    <scope>NUCLEOTIDE SEQUENCE</scope>
    <source>
        <strain evidence="10">JCM 19018</strain>
    </source>
</reference>
<keyword evidence="10" id="KW-0132">Cell division</keyword>
<evidence type="ECO:0000256" key="6">
    <source>
        <dbReference type="SAM" id="Coils"/>
    </source>
</evidence>
<comment type="similarity">
    <text evidence="1 5">Belongs to the CDC6/cdc18 family.</text>
</comment>
<evidence type="ECO:0000313" key="11">
    <source>
        <dbReference type="Proteomes" id="UP000614221"/>
    </source>
</evidence>
<dbReference type="InterPro" id="IPR027417">
    <property type="entry name" value="P-loop_NTPase"/>
</dbReference>
<dbReference type="Pfam" id="PF13191">
    <property type="entry name" value="AAA_16"/>
    <property type="match status" value="1"/>
</dbReference>
<organism evidence="10 11">
    <name type="scientific">Haloarcula sebkhae</name>
    <dbReference type="NCBI Taxonomy" id="932660"/>
    <lineage>
        <taxon>Archaea</taxon>
        <taxon>Methanobacteriati</taxon>
        <taxon>Methanobacteriota</taxon>
        <taxon>Stenosarchaea group</taxon>
        <taxon>Halobacteria</taxon>
        <taxon>Halobacteriales</taxon>
        <taxon>Haloarculaceae</taxon>
        <taxon>Haloarcula</taxon>
    </lineage>
</organism>
<keyword evidence="10" id="KW-0131">Cell cycle</keyword>
<evidence type="ECO:0000313" key="10">
    <source>
        <dbReference type="EMBL" id="GGK58836.1"/>
    </source>
</evidence>
<dbReference type="InterPro" id="IPR036390">
    <property type="entry name" value="WH_DNA-bd_sf"/>
</dbReference>
<dbReference type="EMBL" id="BMPD01000001">
    <property type="protein sequence ID" value="GGK58836.1"/>
    <property type="molecule type" value="Genomic_DNA"/>
</dbReference>
<dbReference type="NCBIfam" id="TIGR02928">
    <property type="entry name" value="orc1/cdc6 family replication initiation protein"/>
    <property type="match status" value="1"/>
</dbReference>
<dbReference type="GO" id="GO:0051301">
    <property type="term" value="P:cell division"/>
    <property type="evidence" value="ECO:0007669"/>
    <property type="project" value="UniProtKB-KW"/>
</dbReference>
<dbReference type="InterPro" id="IPR015163">
    <property type="entry name" value="Cdc6_C"/>
</dbReference>
<dbReference type="GO" id="GO:0006260">
    <property type="term" value="P:DNA replication"/>
    <property type="evidence" value="ECO:0007669"/>
    <property type="project" value="UniProtKB-UniRule"/>
</dbReference>
<dbReference type="Pfam" id="PF22703">
    <property type="entry name" value="Cdc6_lid"/>
    <property type="match status" value="1"/>
</dbReference>
<dbReference type="Pfam" id="PF09079">
    <property type="entry name" value="WHD_Cdc6"/>
    <property type="match status" value="1"/>
</dbReference>
<accession>A0A830EUG3</accession>
<feature type="domain" description="Cdc6 C-terminal" evidence="9">
    <location>
        <begin position="420"/>
        <end position="502"/>
    </location>
</feature>
<evidence type="ECO:0000259" key="9">
    <source>
        <dbReference type="SMART" id="SM01074"/>
    </source>
</evidence>
<dbReference type="GO" id="GO:0005524">
    <property type="term" value="F:ATP binding"/>
    <property type="evidence" value="ECO:0007669"/>
    <property type="project" value="UniProtKB-UniRule"/>
</dbReference>
<dbReference type="InterPro" id="IPR036388">
    <property type="entry name" value="WH-like_DNA-bd_sf"/>
</dbReference>
<name>A0A830EUG3_9EURY</name>
<sequence>MTDESDNSAPASDPSTAETSNDADGSDGQLDVETDSGTSTGPSDLDDVILDNLDAGSDDPSDEASRGLFDDLLEGEPIFENKEVLRPSYTPHKLPHREEQINNMATILVTALRGDTPSNILIYGKTGTGKTASAKFVSEELETTSQKYEVPCEVEYINCEVTDTQYRVLAQLANKFIDKNAQLIDDRIAELEDLRSRARDNAAALEETAFDSLDDIETEISSLEADKAEFEEVPMTGWPTDRVYSSFFDAVDYHERVVVIMLDEIDKLVEKSGDDTLYNLSRMNSELENSRVSIMGISNDLKFTDFLDPRVKSSLGEEEIVFPPYDANQLRDILQARSDVAFKGDALTEDVIPLCAAFAAQEHGDARRALDLLRTAGELAERDQTDNVLEDHVRQAQEKIELDRVVEVVRTLPTQSKIVLFAIILLEKNGVHNINTGEVFNIYKNLCEEIDADILTQRRVTDLISELDMLGIVNAVVVSKGRYGRTKEISLSVPTEETEAVLLSDSRLGDIDDVQPFVQARFDN</sequence>
<protein>
    <recommendedName>
        <fullName evidence="5">ORC1-type DNA replication protein</fullName>
    </recommendedName>
</protein>
<feature type="binding site" evidence="5">
    <location>
        <begin position="128"/>
        <end position="132"/>
    </location>
    <ligand>
        <name>ATP</name>
        <dbReference type="ChEBI" id="CHEBI:30616"/>
    </ligand>
</feature>
<dbReference type="FunFam" id="1.10.8.60:FF:000073">
    <property type="entry name" value="ORC1-type DNA replication protein"/>
    <property type="match status" value="1"/>
</dbReference>
<dbReference type="SMART" id="SM00382">
    <property type="entry name" value="AAA"/>
    <property type="match status" value="1"/>
</dbReference>
<dbReference type="FunFam" id="1.10.10.10:FF:000502">
    <property type="entry name" value="ORC1-type DNA replication protein"/>
    <property type="match status" value="1"/>
</dbReference>